<reference evidence="1 2" key="1">
    <citation type="submission" date="2020-07" db="EMBL/GenBank/DDBJ databases">
        <title>Sequencing the genomes of 1000 actinobacteria strains.</title>
        <authorList>
            <person name="Klenk H.-P."/>
        </authorList>
    </citation>
    <scope>NUCLEOTIDE SEQUENCE [LARGE SCALE GENOMIC DNA]</scope>
    <source>
        <strain evidence="1 2">DSM 23871</strain>
    </source>
</reference>
<name>A0A852T5U4_9MICO</name>
<dbReference type="Proteomes" id="UP000589620">
    <property type="component" value="Unassembled WGS sequence"/>
</dbReference>
<comment type="caution">
    <text evidence="1">The sequence shown here is derived from an EMBL/GenBank/DDBJ whole genome shotgun (WGS) entry which is preliminary data.</text>
</comment>
<dbReference type="AlphaFoldDB" id="A0A852T5U4"/>
<organism evidence="1 2">
    <name type="scientific">Leifsonia soli</name>
    <dbReference type="NCBI Taxonomy" id="582665"/>
    <lineage>
        <taxon>Bacteria</taxon>
        <taxon>Bacillati</taxon>
        <taxon>Actinomycetota</taxon>
        <taxon>Actinomycetes</taxon>
        <taxon>Micrococcales</taxon>
        <taxon>Microbacteriaceae</taxon>
        <taxon>Leifsonia</taxon>
    </lineage>
</organism>
<dbReference type="EMBL" id="JACCBJ010000001">
    <property type="protein sequence ID" value="NYD75850.1"/>
    <property type="molecule type" value="Genomic_DNA"/>
</dbReference>
<protein>
    <submittedName>
        <fullName evidence="1">Putative oxidoreductase (Fatty acid repression mutant protein)</fullName>
    </submittedName>
</protein>
<proteinExistence type="predicted"/>
<accession>A0A852T5U4</accession>
<evidence type="ECO:0000313" key="1">
    <source>
        <dbReference type="EMBL" id="NYD75850.1"/>
    </source>
</evidence>
<gene>
    <name evidence="1" type="ORF">BJ963_003369</name>
</gene>
<evidence type="ECO:0000313" key="2">
    <source>
        <dbReference type="Proteomes" id="UP000589620"/>
    </source>
</evidence>
<sequence length="64" mass="7135">MWNSIHKGFNRWAEDGSCIARVHQHAATLARGTGAPLNHKNPRFEPPDHEIALLVKDLGLPVSR</sequence>
<keyword evidence="2" id="KW-1185">Reference proteome</keyword>